<evidence type="ECO:0000313" key="2">
    <source>
        <dbReference type="EMBL" id="GBP16680.1"/>
    </source>
</evidence>
<reference evidence="2 3" key="1">
    <citation type="journal article" date="2019" name="Commun. Biol.">
        <title>The bagworm genome reveals a unique fibroin gene that provides high tensile strength.</title>
        <authorList>
            <person name="Kono N."/>
            <person name="Nakamura H."/>
            <person name="Ohtoshi R."/>
            <person name="Tomita M."/>
            <person name="Numata K."/>
            <person name="Arakawa K."/>
        </authorList>
    </citation>
    <scope>NUCLEOTIDE SEQUENCE [LARGE SCALE GENOMIC DNA]</scope>
</reference>
<sequence>MRETVKKSWRYFTSFRRCGRVTSESDSDGSARVVGDATSAVANALPSTLLILVSHKFYRLVPHGSRPYHQPLTPYETRDLDGHVFETETETKAEKIIENKDRPRISTGKKVKRREPKKRRDRDLKRLSCHYIVDRQNNEVYKNASVATQSFHRKKLCDLMENQVRYFIRRRRCGGRDGRRGRVAGTSFSNWIGRTFDPSALGLREASEQRARRLNAKLAFVRIFSHPPNAKRDNIRGSETLTRKQLCELKAECLLLVRTLYKSRALTPPTVICRYRNGARSD</sequence>
<evidence type="ECO:0000256" key="1">
    <source>
        <dbReference type="SAM" id="MobiDB-lite"/>
    </source>
</evidence>
<protein>
    <submittedName>
        <fullName evidence="2">Uncharacterized protein</fullName>
    </submittedName>
</protein>
<feature type="region of interest" description="Disordered" evidence="1">
    <location>
        <begin position="96"/>
        <end position="122"/>
    </location>
</feature>
<dbReference type="AlphaFoldDB" id="A0A4C1TRQ2"/>
<proteinExistence type="predicted"/>
<organism evidence="2 3">
    <name type="scientific">Eumeta variegata</name>
    <name type="common">Bagworm moth</name>
    <name type="synonym">Eumeta japonica</name>
    <dbReference type="NCBI Taxonomy" id="151549"/>
    <lineage>
        <taxon>Eukaryota</taxon>
        <taxon>Metazoa</taxon>
        <taxon>Ecdysozoa</taxon>
        <taxon>Arthropoda</taxon>
        <taxon>Hexapoda</taxon>
        <taxon>Insecta</taxon>
        <taxon>Pterygota</taxon>
        <taxon>Neoptera</taxon>
        <taxon>Endopterygota</taxon>
        <taxon>Lepidoptera</taxon>
        <taxon>Glossata</taxon>
        <taxon>Ditrysia</taxon>
        <taxon>Tineoidea</taxon>
        <taxon>Psychidae</taxon>
        <taxon>Oiketicinae</taxon>
        <taxon>Eumeta</taxon>
    </lineage>
</organism>
<dbReference type="EMBL" id="BGZK01000081">
    <property type="protein sequence ID" value="GBP16680.1"/>
    <property type="molecule type" value="Genomic_DNA"/>
</dbReference>
<accession>A0A4C1TRQ2</accession>
<gene>
    <name evidence="2" type="ORF">EVAR_13305_1</name>
</gene>
<comment type="caution">
    <text evidence="2">The sequence shown here is derived from an EMBL/GenBank/DDBJ whole genome shotgun (WGS) entry which is preliminary data.</text>
</comment>
<evidence type="ECO:0000313" key="3">
    <source>
        <dbReference type="Proteomes" id="UP000299102"/>
    </source>
</evidence>
<keyword evidence="3" id="KW-1185">Reference proteome</keyword>
<name>A0A4C1TRQ2_EUMVA</name>
<feature type="compositionally biased region" description="Basic residues" evidence="1">
    <location>
        <begin position="107"/>
        <end position="120"/>
    </location>
</feature>
<dbReference type="Proteomes" id="UP000299102">
    <property type="component" value="Unassembled WGS sequence"/>
</dbReference>